<evidence type="ECO:0000256" key="4">
    <source>
        <dbReference type="ARBA" id="ARBA00022801"/>
    </source>
</evidence>
<sequence length="686" mass="77178">MFPILSLRICRPVFKLLFFVVCLAWNMPLTHAQSCWLEVNGKQIVNTTTGQNVILRSVGLGNWALQEGYMLHPQNCQGCPPGPQWQMKKIYYDEGQTPGQVEDFYRQWRDNFITKADIDYIASLGFNSVRLPMHYELFLSSAQRAIRNNVINNINFGHDIYKDSLRSWYDNNQLFNDPGLEGFRMIDNLLSWCKDNGMYIILDLHAAPGGQGADKNIADIFHDNNLWLYPVFQDVTDRLWDRISQRYLNEPAIAFYDLINEPNQVPGGGQAIHALLQRLITTVRNNGDNHMIMVEGNGWGNNYDYLEPFTFSPNWGLVYNAHRYWIDEADDWVADPNPNQINRMANLVNFRNTHNVPVWVGETGENNNQWLRQNIEKLDAEGIGWCHWTYKRFDVAENAALMRIGGNYPTDGASVMAGVLESIKFENCIPNTNTIAAVTQDLPAPGTSICGPGNSPELPVGQVVWLRGNNGKYVSSENGQSAMMCNRDSAGDWEVFTLVGTADGKVALRGSNNQYVSSENGESPMLCNRTSIGGWEAFEWLPQPDGTVALRGFNGMYVSSENGEDPMLCNRPSVGAWEKFEFGLVSSGTEGMGILIEANPENTRELLLKVYPNPVADGSLFIGMEKEHEDITASLFTIEGRQVMTRKLRGDTSDMKLQLPGTVRKGIYILKLNTASGNFSRKIMVQ</sequence>
<dbReference type="PANTHER" id="PTHR31297">
    <property type="entry name" value="GLUCAN ENDO-1,6-BETA-GLUCOSIDASE B"/>
    <property type="match status" value="1"/>
</dbReference>
<dbReference type="OrthoDB" id="9800955at2"/>
<evidence type="ECO:0000259" key="9">
    <source>
        <dbReference type="Pfam" id="PF18962"/>
    </source>
</evidence>
<dbReference type="InterPro" id="IPR017853">
    <property type="entry name" value="GH"/>
</dbReference>
<feature type="domain" description="Fascin-like" evidence="8">
    <location>
        <begin position="472"/>
        <end position="582"/>
    </location>
</feature>
<dbReference type="GO" id="GO:0005576">
    <property type="term" value="C:extracellular region"/>
    <property type="evidence" value="ECO:0007669"/>
    <property type="project" value="TreeGrafter"/>
</dbReference>
<feature type="domain" description="Glycoside hydrolase family 5" evidence="7">
    <location>
        <begin position="93"/>
        <end position="391"/>
    </location>
</feature>
<proteinExistence type="predicted"/>
<dbReference type="EMBL" id="RJTM01000169">
    <property type="protein sequence ID" value="RNL75260.1"/>
    <property type="molecule type" value="Genomic_DNA"/>
</dbReference>
<feature type="domain" description="Secretion system C-terminal sorting" evidence="9">
    <location>
        <begin position="610"/>
        <end position="685"/>
    </location>
</feature>
<dbReference type="GO" id="GO:0051015">
    <property type="term" value="F:actin filament binding"/>
    <property type="evidence" value="ECO:0007669"/>
    <property type="project" value="InterPro"/>
</dbReference>
<dbReference type="InterPro" id="IPR050386">
    <property type="entry name" value="Glycosyl_hydrolase_5"/>
</dbReference>
<evidence type="ECO:0000256" key="3">
    <source>
        <dbReference type="ARBA" id="ARBA00022729"/>
    </source>
</evidence>
<dbReference type="Gene3D" id="2.80.10.50">
    <property type="match status" value="1"/>
</dbReference>
<evidence type="ECO:0000256" key="6">
    <source>
        <dbReference type="ARBA" id="ARBA00023295"/>
    </source>
</evidence>
<dbReference type="GO" id="GO:0005737">
    <property type="term" value="C:cytoplasm"/>
    <property type="evidence" value="ECO:0007669"/>
    <property type="project" value="UniProtKB-SubCell"/>
</dbReference>
<gene>
    <name evidence="10" type="ORF">ED312_21615</name>
</gene>
<keyword evidence="6" id="KW-0326">Glycosidase</keyword>
<keyword evidence="5" id="KW-0009">Actin-binding</keyword>
<keyword evidence="11" id="KW-1185">Reference proteome</keyword>
<dbReference type="Pfam" id="PF18962">
    <property type="entry name" value="Por_Secre_tail"/>
    <property type="match status" value="1"/>
</dbReference>
<dbReference type="SUPFAM" id="SSF51445">
    <property type="entry name" value="(Trans)glycosidases"/>
    <property type="match status" value="1"/>
</dbReference>
<protein>
    <submittedName>
        <fullName evidence="10">T9SS C-terminal target domain-containing protein</fullName>
    </submittedName>
</protein>
<evidence type="ECO:0000256" key="1">
    <source>
        <dbReference type="ARBA" id="ARBA00004496"/>
    </source>
</evidence>
<evidence type="ECO:0000313" key="11">
    <source>
        <dbReference type="Proteomes" id="UP000267469"/>
    </source>
</evidence>
<dbReference type="InterPro" id="IPR026444">
    <property type="entry name" value="Secre_tail"/>
</dbReference>
<evidence type="ECO:0000256" key="2">
    <source>
        <dbReference type="ARBA" id="ARBA00022490"/>
    </source>
</evidence>
<keyword evidence="3" id="KW-0732">Signal</keyword>
<dbReference type="GO" id="GO:0009986">
    <property type="term" value="C:cell surface"/>
    <property type="evidence" value="ECO:0007669"/>
    <property type="project" value="TreeGrafter"/>
</dbReference>
<dbReference type="InterPro" id="IPR001547">
    <property type="entry name" value="Glyco_hydro_5"/>
</dbReference>
<dbReference type="GO" id="GO:0008422">
    <property type="term" value="F:beta-glucosidase activity"/>
    <property type="evidence" value="ECO:0007669"/>
    <property type="project" value="TreeGrafter"/>
</dbReference>
<dbReference type="CDD" id="cd23342">
    <property type="entry name" value="beta-trefoil_FSCN_ZgPorA-like"/>
    <property type="match status" value="1"/>
</dbReference>
<comment type="caution">
    <text evidence="10">The sequence shown here is derived from an EMBL/GenBank/DDBJ whole genome shotgun (WGS) entry which is preliminary data.</text>
</comment>
<evidence type="ECO:0000256" key="5">
    <source>
        <dbReference type="ARBA" id="ARBA00023203"/>
    </source>
</evidence>
<reference evidence="10 11" key="1">
    <citation type="submission" date="2018-10" db="EMBL/GenBank/DDBJ databases">
        <title>Sinomicrobium pectinilyticum sp. nov., a pectinase-producing bacterium isolated from alkaline and saline soil, and emended description of the genus Sinomicrobium.</title>
        <authorList>
            <person name="Cheng B."/>
            <person name="Li C."/>
            <person name="Lai Q."/>
            <person name="Du M."/>
            <person name="Shao Z."/>
            <person name="Xu P."/>
            <person name="Yang C."/>
        </authorList>
    </citation>
    <scope>NUCLEOTIDE SEQUENCE [LARGE SCALE GENOMIC DNA]</scope>
    <source>
        <strain evidence="10 11">5DNS001</strain>
    </source>
</reference>
<dbReference type="GO" id="GO:0009251">
    <property type="term" value="P:glucan catabolic process"/>
    <property type="evidence" value="ECO:0007669"/>
    <property type="project" value="TreeGrafter"/>
</dbReference>
<comment type="subcellular location">
    <subcellularLocation>
        <location evidence="1">Cytoplasm</location>
    </subcellularLocation>
</comment>
<keyword evidence="2" id="KW-0963">Cytoplasm</keyword>
<dbReference type="Pfam" id="PF00150">
    <property type="entry name" value="Cellulase"/>
    <property type="match status" value="1"/>
</dbReference>
<name>A0A3N0DHW3_SINP1</name>
<dbReference type="PANTHER" id="PTHR31297:SF13">
    <property type="entry name" value="PUTATIVE-RELATED"/>
    <property type="match status" value="1"/>
</dbReference>
<dbReference type="InterPro" id="IPR022768">
    <property type="entry name" value="Fascin-like_dom"/>
</dbReference>
<evidence type="ECO:0000313" key="10">
    <source>
        <dbReference type="EMBL" id="RNL75260.1"/>
    </source>
</evidence>
<keyword evidence="4" id="KW-0378">Hydrolase</keyword>
<dbReference type="Gene3D" id="3.20.20.80">
    <property type="entry name" value="Glycosidases"/>
    <property type="match status" value="1"/>
</dbReference>
<dbReference type="NCBIfam" id="TIGR04183">
    <property type="entry name" value="Por_Secre_tail"/>
    <property type="match status" value="1"/>
</dbReference>
<dbReference type="RefSeq" id="WP_123218104.1">
    <property type="nucleotide sequence ID" value="NZ_RJTM01000169.1"/>
</dbReference>
<evidence type="ECO:0000259" key="8">
    <source>
        <dbReference type="Pfam" id="PF06268"/>
    </source>
</evidence>
<dbReference type="AlphaFoldDB" id="A0A3N0DHW3"/>
<dbReference type="Pfam" id="PF06268">
    <property type="entry name" value="Fascin"/>
    <property type="match status" value="1"/>
</dbReference>
<organism evidence="10 11">
    <name type="scientific">Sinomicrobium pectinilyticum</name>
    <dbReference type="NCBI Taxonomy" id="1084421"/>
    <lineage>
        <taxon>Bacteria</taxon>
        <taxon>Pseudomonadati</taxon>
        <taxon>Bacteroidota</taxon>
        <taxon>Flavobacteriia</taxon>
        <taxon>Flavobacteriales</taxon>
        <taxon>Flavobacteriaceae</taxon>
        <taxon>Sinomicrobium</taxon>
    </lineage>
</organism>
<dbReference type="InterPro" id="IPR008999">
    <property type="entry name" value="Actin-crosslinking"/>
</dbReference>
<dbReference type="Proteomes" id="UP000267469">
    <property type="component" value="Unassembled WGS sequence"/>
</dbReference>
<accession>A0A3N0DHW3</accession>
<dbReference type="SUPFAM" id="SSF50405">
    <property type="entry name" value="Actin-crosslinking proteins"/>
    <property type="match status" value="1"/>
</dbReference>
<evidence type="ECO:0000259" key="7">
    <source>
        <dbReference type="Pfam" id="PF00150"/>
    </source>
</evidence>
<dbReference type="GO" id="GO:0030674">
    <property type="term" value="F:protein-macromolecule adaptor activity"/>
    <property type="evidence" value="ECO:0007669"/>
    <property type="project" value="InterPro"/>
</dbReference>